<organism evidence="1 2">
    <name type="scientific">Nocardioides bigeumensis</name>
    <dbReference type="NCBI Taxonomy" id="433657"/>
    <lineage>
        <taxon>Bacteria</taxon>
        <taxon>Bacillati</taxon>
        <taxon>Actinomycetota</taxon>
        <taxon>Actinomycetes</taxon>
        <taxon>Propionibacteriales</taxon>
        <taxon>Nocardioidaceae</taxon>
        <taxon>Nocardioides</taxon>
    </lineage>
</organism>
<name>A0ABP5JBS2_9ACTN</name>
<reference evidence="2" key="1">
    <citation type="journal article" date="2019" name="Int. J. Syst. Evol. Microbiol.">
        <title>The Global Catalogue of Microorganisms (GCM) 10K type strain sequencing project: providing services to taxonomists for standard genome sequencing and annotation.</title>
        <authorList>
            <consortium name="The Broad Institute Genomics Platform"/>
            <consortium name="The Broad Institute Genome Sequencing Center for Infectious Disease"/>
            <person name="Wu L."/>
            <person name="Ma J."/>
        </authorList>
    </citation>
    <scope>NUCLEOTIDE SEQUENCE [LARGE SCALE GENOMIC DNA]</scope>
    <source>
        <strain evidence="2">JCM 16021</strain>
    </source>
</reference>
<dbReference type="Proteomes" id="UP001500575">
    <property type="component" value="Unassembled WGS sequence"/>
</dbReference>
<proteinExistence type="predicted"/>
<comment type="caution">
    <text evidence="1">The sequence shown here is derived from an EMBL/GenBank/DDBJ whole genome shotgun (WGS) entry which is preliminary data.</text>
</comment>
<sequence>MDTTTRPLTAAELVATAASSAGPLVLQPSDLPIPPLQLPCAVCSRHLHDHGGNPPDCTGFTRPRLPAGYAYVDELSAGSRFRFLSRGSDSCGREALHRPFPLDEANGLLQLQTTSDACADTAHLVQATTIVRIEASAA</sequence>
<evidence type="ECO:0000313" key="2">
    <source>
        <dbReference type="Proteomes" id="UP001500575"/>
    </source>
</evidence>
<evidence type="ECO:0000313" key="1">
    <source>
        <dbReference type="EMBL" id="GAA2114377.1"/>
    </source>
</evidence>
<accession>A0ABP5JBS2</accession>
<dbReference type="EMBL" id="BAAAQQ010000002">
    <property type="protein sequence ID" value="GAA2114377.1"/>
    <property type="molecule type" value="Genomic_DNA"/>
</dbReference>
<gene>
    <name evidence="1" type="ORF">GCM10009843_02770</name>
</gene>
<dbReference type="RefSeq" id="WP_344301768.1">
    <property type="nucleotide sequence ID" value="NZ_BAAAQQ010000002.1"/>
</dbReference>
<protein>
    <submittedName>
        <fullName evidence="1">Uncharacterized protein</fullName>
    </submittedName>
</protein>
<keyword evidence="2" id="KW-1185">Reference proteome</keyword>